<reference evidence="3 4" key="1">
    <citation type="journal article" date="2013" name="Curr. Biol.">
        <title>The Genome of the Foraminiferan Reticulomyxa filosa.</title>
        <authorList>
            <person name="Glockner G."/>
            <person name="Hulsmann N."/>
            <person name="Schleicher M."/>
            <person name="Noegel A.A."/>
            <person name="Eichinger L."/>
            <person name="Gallinger C."/>
            <person name="Pawlowski J."/>
            <person name="Sierra R."/>
            <person name="Euteneuer U."/>
            <person name="Pillet L."/>
            <person name="Moustafa A."/>
            <person name="Platzer M."/>
            <person name="Groth M."/>
            <person name="Szafranski K."/>
            <person name="Schliwa M."/>
        </authorList>
    </citation>
    <scope>NUCLEOTIDE SEQUENCE [LARGE SCALE GENOMIC DNA]</scope>
</reference>
<accession>X6MSR9</accession>
<dbReference type="InterPro" id="IPR001394">
    <property type="entry name" value="Peptidase_C19_UCH"/>
</dbReference>
<comment type="caution">
    <text evidence="3">The sequence shown here is derived from an EMBL/GenBank/DDBJ whole genome shotgun (WGS) entry which is preliminary data.</text>
</comment>
<gene>
    <name evidence="3" type="ORF">RFI_20320</name>
</gene>
<keyword evidence="1" id="KW-0812">Transmembrane</keyword>
<feature type="transmembrane region" description="Helical" evidence="1">
    <location>
        <begin position="243"/>
        <end position="264"/>
    </location>
</feature>
<name>X6MSR9_RETFI</name>
<keyword evidence="1" id="KW-1133">Transmembrane helix</keyword>
<dbReference type="Proteomes" id="UP000023152">
    <property type="component" value="Unassembled WGS sequence"/>
</dbReference>
<proteinExistence type="predicted"/>
<evidence type="ECO:0000313" key="4">
    <source>
        <dbReference type="Proteomes" id="UP000023152"/>
    </source>
</evidence>
<evidence type="ECO:0000259" key="2">
    <source>
        <dbReference type="PROSITE" id="PS50235"/>
    </source>
</evidence>
<protein>
    <submittedName>
        <fullName evidence="3">Ubiquitin specific peptidase 2</fullName>
    </submittedName>
</protein>
<dbReference type="InterPro" id="IPR038765">
    <property type="entry name" value="Papain-like_cys_pep_sf"/>
</dbReference>
<dbReference type="OrthoDB" id="289038at2759"/>
<dbReference type="Gene3D" id="3.90.70.10">
    <property type="entry name" value="Cysteine proteinases"/>
    <property type="match status" value="2"/>
</dbReference>
<keyword evidence="1" id="KW-0472">Membrane</keyword>
<feature type="transmembrane region" description="Helical" evidence="1">
    <location>
        <begin position="378"/>
        <end position="403"/>
    </location>
</feature>
<dbReference type="CDD" id="cd02257">
    <property type="entry name" value="Peptidase_C19"/>
    <property type="match status" value="1"/>
</dbReference>
<dbReference type="PROSITE" id="PS50235">
    <property type="entry name" value="USP_3"/>
    <property type="match status" value="1"/>
</dbReference>
<organism evidence="3 4">
    <name type="scientific">Reticulomyxa filosa</name>
    <dbReference type="NCBI Taxonomy" id="46433"/>
    <lineage>
        <taxon>Eukaryota</taxon>
        <taxon>Sar</taxon>
        <taxon>Rhizaria</taxon>
        <taxon>Retaria</taxon>
        <taxon>Foraminifera</taxon>
        <taxon>Monothalamids</taxon>
        <taxon>Reticulomyxidae</taxon>
        <taxon>Reticulomyxa</taxon>
    </lineage>
</organism>
<dbReference type="EMBL" id="ASPP01017450">
    <property type="protein sequence ID" value="ETO17018.1"/>
    <property type="molecule type" value="Genomic_DNA"/>
</dbReference>
<dbReference type="PANTHER" id="PTHR21646">
    <property type="entry name" value="UBIQUITIN CARBOXYL-TERMINAL HYDROLASE"/>
    <property type="match status" value="1"/>
</dbReference>
<evidence type="ECO:0000256" key="1">
    <source>
        <dbReference type="SAM" id="Phobius"/>
    </source>
</evidence>
<dbReference type="SUPFAM" id="SSF54001">
    <property type="entry name" value="Cysteine proteinases"/>
    <property type="match status" value="1"/>
</dbReference>
<evidence type="ECO:0000313" key="3">
    <source>
        <dbReference type="EMBL" id="ETO17018.1"/>
    </source>
</evidence>
<dbReference type="GO" id="GO:0016579">
    <property type="term" value="P:protein deubiquitination"/>
    <property type="evidence" value="ECO:0007669"/>
    <property type="project" value="InterPro"/>
</dbReference>
<dbReference type="InterPro" id="IPR050185">
    <property type="entry name" value="Ub_carboxyl-term_hydrolase"/>
</dbReference>
<dbReference type="GO" id="GO:0004843">
    <property type="term" value="F:cysteine-type deubiquitinase activity"/>
    <property type="evidence" value="ECO:0007669"/>
    <property type="project" value="InterPro"/>
</dbReference>
<sequence>MIKNKSMADKVITSLKEIRYATQNGDESEEEEQERGMKKTSYQNAFLNRLLQTTCFMNTEKNKQEIGNYPGLIGLKNQNNSCFVNAGLQVRPLIALEKPFTMRVSKSQTVATAWHNLVWEAHRQFDGKKYTKIDASELRTAVGKLNPRCIITFQKIVFFFFGSFSSGCQHDAFSLLNAVLDELEGHYRGKSRCEFWEELKSNGIDNAQILEKGIKMYRKLCVDASPICKLFDGIEYNTVCPIFYYYVCCTIACYVFHMVFFPPLPNNNNNKMPKTRCPTCNLQQNFIEPFRVVKAPVVIQKQTVAVVLKHFNNVQEIIIPCNESIQLAKRILMEEFQKQYEGDFRVKIGYVRFKHRDFQNWAGFLEDSDTFSSLDASAYGFFAIATPYVIVAFLFFFFFFGVICQNIFFITHHCIKVYFFFLNNMQKNEATRLFFQIEIVNDDPVINFFETSISSPISGSDILEFAHYSASHFQLSKDTDLEVYYGSERIEPNRVYDFTSMDEHQHFICIIHDLRKSILTEQLKAMNQYDLDWIISLISEKKEQKEIIEIIQTQRQLLKHNNYNASLLNLGLLQRLQMLDLLEIYYTSIPFPAKILEKWKTLTQVKTKEMLEEIKTLEECLKECYRETTIIQDETLSCLCGNIVLHEKRVLATPKILMIQLERSSVTNTGESIKYQHPITFPLKDLVFANQKQMYNLVAACIHNGITSRGGHYFSYVKNIYNGEWYLVNDDFIQKKQPHSDTNAGVMVLIYQRQKRIKL</sequence>
<dbReference type="InterPro" id="IPR028889">
    <property type="entry name" value="USP"/>
</dbReference>
<keyword evidence="4" id="KW-1185">Reference proteome</keyword>
<feature type="domain" description="USP" evidence="2">
    <location>
        <begin position="73"/>
        <end position="754"/>
    </location>
</feature>
<dbReference type="AlphaFoldDB" id="X6MSR9"/>
<dbReference type="Pfam" id="PF00443">
    <property type="entry name" value="UCH"/>
    <property type="match status" value="1"/>
</dbReference>